<accession>A0ABR5MMH0</accession>
<reference evidence="3 4" key="1">
    <citation type="submission" date="2015-07" db="EMBL/GenBank/DDBJ databases">
        <title>High-quality draft genome sequence of Oceanobacillus caeni HM6, a bacillus isolated from a human feces.</title>
        <authorList>
            <person name="Kumar J."/>
            <person name="Verma M.K."/>
            <person name="Pandey R."/>
            <person name="Bhambi M."/>
            <person name="Chauhan N."/>
        </authorList>
    </citation>
    <scope>NUCLEOTIDE SEQUENCE [LARGE SCALE GENOMIC DNA]</scope>
    <source>
        <strain evidence="3 4">HM6</strain>
    </source>
</reference>
<dbReference type="InterPro" id="IPR050523">
    <property type="entry name" value="AKR_Detox_Biosynth"/>
</dbReference>
<dbReference type="Pfam" id="PF00248">
    <property type="entry name" value="Aldo_ket_red"/>
    <property type="match status" value="1"/>
</dbReference>
<name>A0ABR5MMH0_9BACI</name>
<protein>
    <submittedName>
        <fullName evidence="3">Oxidoreductase</fullName>
    </submittedName>
</protein>
<dbReference type="Proteomes" id="UP000037854">
    <property type="component" value="Unassembled WGS sequence"/>
</dbReference>
<dbReference type="Gene3D" id="3.20.20.100">
    <property type="entry name" value="NADP-dependent oxidoreductase domain"/>
    <property type="match status" value="1"/>
</dbReference>
<gene>
    <name evidence="3" type="ORF">AFL42_02655</name>
</gene>
<dbReference type="SUPFAM" id="SSF51430">
    <property type="entry name" value="NAD(P)-linked oxidoreductase"/>
    <property type="match status" value="1"/>
</dbReference>
<dbReference type="PANTHER" id="PTHR43364:SF4">
    <property type="entry name" value="NAD(P)-LINKED OXIDOREDUCTASE SUPERFAMILY PROTEIN"/>
    <property type="match status" value="1"/>
</dbReference>
<keyword evidence="1" id="KW-0560">Oxidoreductase</keyword>
<dbReference type="PANTHER" id="PTHR43364">
    <property type="entry name" value="NADH-SPECIFIC METHYLGLYOXAL REDUCTASE-RELATED"/>
    <property type="match status" value="1"/>
</dbReference>
<evidence type="ECO:0000256" key="1">
    <source>
        <dbReference type="ARBA" id="ARBA00023002"/>
    </source>
</evidence>
<evidence type="ECO:0000313" key="4">
    <source>
        <dbReference type="Proteomes" id="UP000037854"/>
    </source>
</evidence>
<dbReference type="RefSeq" id="WP_060667793.1">
    <property type="nucleotide sequence ID" value="NZ_LGTK01000005.1"/>
</dbReference>
<dbReference type="InterPro" id="IPR020471">
    <property type="entry name" value="AKR"/>
</dbReference>
<organism evidence="3 4">
    <name type="scientific">Oceanobacillus caeni</name>
    <dbReference type="NCBI Taxonomy" id="405946"/>
    <lineage>
        <taxon>Bacteria</taxon>
        <taxon>Bacillati</taxon>
        <taxon>Bacillota</taxon>
        <taxon>Bacilli</taxon>
        <taxon>Bacillales</taxon>
        <taxon>Bacillaceae</taxon>
        <taxon>Oceanobacillus</taxon>
    </lineage>
</organism>
<feature type="domain" description="NADP-dependent oxidoreductase" evidence="2">
    <location>
        <begin position="15"/>
        <end position="308"/>
    </location>
</feature>
<dbReference type="InterPro" id="IPR023210">
    <property type="entry name" value="NADP_OxRdtase_dom"/>
</dbReference>
<comment type="caution">
    <text evidence="3">The sequence shown here is derived from an EMBL/GenBank/DDBJ whole genome shotgun (WGS) entry which is preliminary data.</text>
</comment>
<evidence type="ECO:0000259" key="2">
    <source>
        <dbReference type="Pfam" id="PF00248"/>
    </source>
</evidence>
<proteinExistence type="predicted"/>
<sequence>MTKVKLGKTDLWVNPIGLGTNAVGGHNLYPNLDEQVGIDLVKAAINHDMNFIDTAFIYGIGRSEELVGQAIKETGKRSEVVLATKGAQRIVDGKVEIDNSPEFMKQSVEASLKRLDTDYIDLYYIHNPDGKTPLYEAVGALQELKDAGKIRGIGTSNLTPAQLEEANKDGYVDVFQGEYNLLARGAENDFFPYTLEHNIAFIPFFPLAAGILAGKYNKNTKFPADDLRHNMPHLQGEAFVQNLEKVEVLHNIANEKDAEVASIVLAWYLTQDAITAVIPGAKNPEQVLKNQKTLDVTLTEDEIEEINRVFS</sequence>
<keyword evidence="4" id="KW-1185">Reference proteome</keyword>
<dbReference type="InterPro" id="IPR036812">
    <property type="entry name" value="NAD(P)_OxRdtase_dom_sf"/>
</dbReference>
<dbReference type="PRINTS" id="PR00069">
    <property type="entry name" value="ALDKETRDTASE"/>
</dbReference>
<evidence type="ECO:0000313" key="3">
    <source>
        <dbReference type="EMBL" id="KPH77871.1"/>
    </source>
</evidence>
<dbReference type="EMBL" id="LGTK01000005">
    <property type="protein sequence ID" value="KPH77871.1"/>
    <property type="molecule type" value="Genomic_DNA"/>
</dbReference>
<dbReference type="CDD" id="cd19083">
    <property type="entry name" value="AKR_AKR11A1_11D1"/>
    <property type="match status" value="1"/>
</dbReference>